<proteinExistence type="inferred from homology"/>
<dbReference type="InterPro" id="IPR007627">
    <property type="entry name" value="RNA_pol_sigma70_r2"/>
</dbReference>
<dbReference type="GO" id="GO:0006352">
    <property type="term" value="P:DNA-templated transcription initiation"/>
    <property type="evidence" value="ECO:0007669"/>
    <property type="project" value="InterPro"/>
</dbReference>
<evidence type="ECO:0000259" key="8">
    <source>
        <dbReference type="Pfam" id="PF08281"/>
    </source>
</evidence>
<name>A0AB39MB91_9ACTN</name>
<dbReference type="GO" id="GO:0016987">
    <property type="term" value="F:sigma factor activity"/>
    <property type="evidence" value="ECO:0007669"/>
    <property type="project" value="UniProtKB-KW"/>
</dbReference>
<dbReference type="Gene3D" id="1.10.10.10">
    <property type="entry name" value="Winged helix-like DNA-binding domain superfamily/Winged helix DNA-binding domain"/>
    <property type="match status" value="1"/>
</dbReference>
<dbReference type="AlphaFoldDB" id="A0AB39MB91"/>
<keyword evidence="4 6" id="KW-0238">DNA-binding</keyword>
<dbReference type="InterPro" id="IPR014284">
    <property type="entry name" value="RNA_pol_sigma-70_dom"/>
</dbReference>
<evidence type="ECO:0000256" key="2">
    <source>
        <dbReference type="ARBA" id="ARBA00023015"/>
    </source>
</evidence>
<organism evidence="9">
    <name type="scientific">Streptomyces sp. R08</name>
    <dbReference type="NCBI Taxonomy" id="3238624"/>
    <lineage>
        <taxon>Bacteria</taxon>
        <taxon>Bacillati</taxon>
        <taxon>Actinomycetota</taxon>
        <taxon>Actinomycetes</taxon>
        <taxon>Kitasatosporales</taxon>
        <taxon>Streptomycetaceae</taxon>
        <taxon>Streptomyces</taxon>
    </lineage>
</organism>
<dbReference type="Pfam" id="PF04542">
    <property type="entry name" value="Sigma70_r2"/>
    <property type="match status" value="1"/>
</dbReference>
<comment type="similarity">
    <text evidence="1 6">Belongs to the sigma-70 factor family. ECF subfamily.</text>
</comment>
<sequence>MTEDEFDAFYAATFPRLTGQLAAFTGDREEAQDVVQEAFVRAWDRRGDFLADEAPEAWIRTVAMRLAVSRWRRARRWLELVRRTPPPESVPGPDPDHTALVAALRQLPTAQRRVIVLHHLCDLSVERIASETGAPVGTVKARLFRGRAALAKHLAVDEPDTPVAPAAPITPVAPVTPVTPVVPVRKESGRV</sequence>
<dbReference type="InterPro" id="IPR013325">
    <property type="entry name" value="RNA_pol_sigma_r2"/>
</dbReference>
<evidence type="ECO:0000256" key="3">
    <source>
        <dbReference type="ARBA" id="ARBA00023082"/>
    </source>
</evidence>
<dbReference type="SUPFAM" id="SSF88659">
    <property type="entry name" value="Sigma3 and sigma4 domains of RNA polymerase sigma factors"/>
    <property type="match status" value="1"/>
</dbReference>
<dbReference type="SUPFAM" id="SSF88946">
    <property type="entry name" value="Sigma2 domain of RNA polymerase sigma factors"/>
    <property type="match status" value="1"/>
</dbReference>
<dbReference type="GO" id="GO:0006950">
    <property type="term" value="P:response to stress"/>
    <property type="evidence" value="ECO:0007669"/>
    <property type="project" value="UniProtKB-ARBA"/>
</dbReference>
<evidence type="ECO:0000313" key="9">
    <source>
        <dbReference type="EMBL" id="XDQ03284.1"/>
    </source>
</evidence>
<feature type="domain" description="RNA polymerase sigma factor 70 region 4 type 2" evidence="8">
    <location>
        <begin position="99"/>
        <end position="150"/>
    </location>
</feature>
<dbReference type="RefSeq" id="WP_369189227.1">
    <property type="nucleotide sequence ID" value="NZ_CP163431.1"/>
</dbReference>
<keyword evidence="5 6" id="KW-0804">Transcription</keyword>
<feature type="domain" description="RNA polymerase sigma-70 region 2" evidence="7">
    <location>
        <begin position="10"/>
        <end position="76"/>
    </location>
</feature>
<dbReference type="CDD" id="cd06171">
    <property type="entry name" value="Sigma70_r4"/>
    <property type="match status" value="1"/>
</dbReference>
<keyword evidence="3 6" id="KW-0731">Sigma factor</keyword>
<dbReference type="InterPro" id="IPR039425">
    <property type="entry name" value="RNA_pol_sigma-70-like"/>
</dbReference>
<gene>
    <name evidence="9" type="ORF">AB5J58_25400</name>
</gene>
<dbReference type="GO" id="GO:0003677">
    <property type="term" value="F:DNA binding"/>
    <property type="evidence" value="ECO:0007669"/>
    <property type="project" value="UniProtKB-KW"/>
</dbReference>
<evidence type="ECO:0000256" key="6">
    <source>
        <dbReference type="RuleBase" id="RU000716"/>
    </source>
</evidence>
<dbReference type="PANTHER" id="PTHR43133:SF50">
    <property type="entry name" value="ECF RNA POLYMERASE SIGMA FACTOR SIGM"/>
    <property type="match status" value="1"/>
</dbReference>
<evidence type="ECO:0000256" key="1">
    <source>
        <dbReference type="ARBA" id="ARBA00010641"/>
    </source>
</evidence>
<dbReference type="EMBL" id="CP163431">
    <property type="protein sequence ID" value="XDQ03284.1"/>
    <property type="molecule type" value="Genomic_DNA"/>
</dbReference>
<dbReference type="NCBIfam" id="TIGR02983">
    <property type="entry name" value="SigE-fam_strep"/>
    <property type="match status" value="1"/>
</dbReference>
<evidence type="ECO:0000256" key="4">
    <source>
        <dbReference type="ARBA" id="ARBA00023125"/>
    </source>
</evidence>
<keyword evidence="2 6" id="KW-0805">Transcription regulation</keyword>
<evidence type="ECO:0000256" key="5">
    <source>
        <dbReference type="ARBA" id="ARBA00023163"/>
    </source>
</evidence>
<protein>
    <recommendedName>
        <fullName evidence="6">RNA polymerase sigma factor</fullName>
    </recommendedName>
</protein>
<dbReference type="InterPro" id="IPR014325">
    <property type="entry name" value="RNA_pol_sigma-E_actinobac"/>
</dbReference>
<evidence type="ECO:0000259" key="7">
    <source>
        <dbReference type="Pfam" id="PF04542"/>
    </source>
</evidence>
<dbReference type="InterPro" id="IPR000838">
    <property type="entry name" value="RNA_pol_sigma70_ECF_CS"/>
</dbReference>
<dbReference type="InterPro" id="IPR013249">
    <property type="entry name" value="RNA_pol_sigma70_r4_t2"/>
</dbReference>
<dbReference type="NCBIfam" id="TIGR02937">
    <property type="entry name" value="sigma70-ECF"/>
    <property type="match status" value="1"/>
</dbReference>
<dbReference type="InterPro" id="IPR013324">
    <property type="entry name" value="RNA_pol_sigma_r3/r4-like"/>
</dbReference>
<dbReference type="InterPro" id="IPR036388">
    <property type="entry name" value="WH-like_DNA-bd_sf"/>
</dbReference>
<dbReference type="Pfam" id="PF08281">
    <property type="entry name" value="Sigma70_r4_2"/>
    <property type="match status" value="1"/>
</dbReference>
<dbReference type="PROSITE" id="PS01063">
    <property type="entry name" value="SIGMA70_ECF"/>
    <property type="match status" value="1"/>
</dbReference>
<reference evidence="9" key="1">
    <citation type="submission" date="2024-07" db="EMBL/GenBank/DDBJ databases">
        <authorList>
            <person name="Yu S.T."/>
        </authorList>
    </citation>
    <scope>NUCLEOTIDE SEQUENCE</scope>
    <source>
        <strain evidence="9">R08</strain>
    </source>
</reference>
<dbReference type="PANTHER" id="PTHR43133">
    <property type="entry name" value="RNA POLYMERASE ECF-TYPE SIGMA FACTO"/>
    <property type="match status" value="1"/>
</dbReference>
<dbReference type="Gene3D" id="1.10.1740.10">
    <property type="match status" value="1"/>
</dbReference>
<accession>A0AB39MB91</accession>